<organism evidence="2">
    <name type="scientific">Timema monikensis</name>
    <dbReference type="NCBI Taxonomy" id="170555"/>
    <lineage>
        <taxon>Eukaryota</taxon>
        <taxon>Metazoa</taxon>
        <taxon>Ecdysozoa</taxon>
        <taxon>Arthropoda</taxon>
        <taxon>Hexapoda</taxon>
        <taxon>Insecta</taxon>
        <taxon>Pterygota</taxon>
        <taxon>Neoptera</taxon>
        <taxon>Polyneoptera</taxon>
        <taxon>Phasmatodea</taxon>
        <taxon>Timematodea</taxon>
        <taxon>Timematoidea</taxon>
        <taxon>Timematidae</taxon>
        <taxon>Timema</taxon>
    </lineage>
</organism>
<sequence>MKQQELYSSESERLEQVGVAGDIDSTIVEESPTRARRPESDSDSEVSVDRRSLELASSHSSDDDESSNRRRHRDIGVSVMGAPSYLPNICEDPNVGHHGGSGRGPQIQPPPSLNIINNSQLFPNLKPIYAPRWSSQLPEAYLPSNMREPSLRGSQWSGTASDNETSPKALPESQSQGTMTMHHHKMVASQENFHDLADHCSEIEEKIHLGDKYLFPYTAEEDHCGTAGFILPMSGRILTTSDLGSARASPSLLHAAPIPTSAYAPTNISDSE</sequence>
<name>A0A7R9EE13_9NEOP</name>
<feature type="region of interest" description="Disordered" evidence="1">
    <location>
        <begin position="145"/>
        <end position="181"/>
    </location>
</feature>
<feature type="region of interest" description="Disordered" evidence="1">
    <location>
        <begin position="1"/>
        <end position="75"/>
    </location>
</feature>
<gene>
    <name evidence="2" type="ORF">TMSB3V08_LOCUS8917</name>
</gene>
<feature type="compositionally biased region" description="Polar residues" evidence="1">
    <location>
        <begin position="152"/>
        <end position="179"/>
    </location>
</feature>
<dbReference type="EMBL" id="OB795407">
    <property type="protein sequence ID" value="CAD7432204.1"/>
    <property type="molecule type" value="Genomic_DNA"/>
</dbReference>
<evidence type="ECO:0000313" key="2">
    <source>
        <dbReference type="EMBL" id="CAD7432204.1"/>
    </source>
</evidence>
<accession>A0A7R9EE13</accession>
<feature type="region of interest" description="Disordered" evidence="1">
    <location>
        <begin position="88"/>
        <end position="109"/>
    </location>
</feature>
<protein>
    <submittedName>
        <fullName evidence="2">Uncharacterized protein</fullName>
    </submittedName>
</protein>
<dbReference type="AlphaFoldDB" id="A0A7R9EE13"/>
<proteinExistence type="predicted"/>
<feature type="compositionally biased region" description="Basic and acidic residues" evidence="1">
    <location>
        <begin position="31"/>
        <end position="40"/>
    </location>
</feature>
<evidence type="ECO:0000256" key="1">
    <source>
        <dbReference type="SAM" id="MobiDB-lite"/>
    </source>
</evidence>
<reference evidence="2" key="1">
    <citation type="submission" date="2020-11" db="EMBL/GenBank/DDBJ databases">
        <authorList>
            <person name="Tran Van P."/>
        </authorList>
    </citation>
    <scope>NUCLEOTIDE SEQUENCE</scope>
</reference>